<evidence type="ECO:0000313" key="1">
    <source>
        <dbReference type="EMBL" id="SIS85609.1"/>
    </source>
</evidence>
<dbReference type="AlphaFoldDB" id="A0A1N7MI58"/>
<gene>
    <name evidence="1" type="ORF">SAMN05421779_104129</name>
</gene>
<dbReference type="RefSeq" id="WP_076400585.1">
    <property type="nucleotide sequence ID" value="NZ_FTOA01000004.1"/>
</dbReference>
<dbReference type="STRING" id="80876.SAMN05421779_104129"/>
<reference evidence="1 2" key="1">
    <citation type="submission" date="2017-01" db="EMBL/GenBank/DDBJ databases">
        <authorList>
            <person name="Mah S.A."/>
            <person name="Swanson W.J."/>
            <person name="Moy G.W."/>
            <person name="Vacquier V.D."/>
        </authorList>
    </citation>
    <scope>NUCLEOTIDE SEQUENCE [LARGE SCALE GENOMIC DNA]</scope>
    <source>
        <strain evidence="1 2">DSM 11589</strain>
    </source>
</reference>
<name>A0A1N7MI58_9PROT</name>
<dbReference type="InterPro" id="IPR027417">
    <property type="entry name" value="P-loop_NTPase"/>
</dbReference>
<keyword evidence="2" id="KW-1185">Reference proteome</keyword>
<dbReference type="SUPFAM" id="SSF52540">
    <property type="entry name" value="P-loop containing nucleoside triphosphate hydrolases"/>
    <property type="match status" value="1"/>
</dbReference>
<dbReference type="OrthoDB" id="69313at2"/>
<dbReference type="Proteomes" id="UP000185678">
    <property type="component" value="Unassembled WGS sequence"/>
</dbReference>
<organism evidence="1 2">
    <name type="scientific">Insolitispirillum peregrinum</name>
    <dbReference type="NCBI Taxonomy" id="80876"/>
    <lineage>
        <taxon>Bacteria</taxon>
        <taxon>Pseudomonadati</taxon>
        <taxon>Pseudomonadota</taxon>
        <taxon>Alphaproteobacteria</taxon>
        <taxon>Rhodospirillales</taxon>
        <taxon>Novispirillaceae</taxon>
        <taxon>Insolitispirillum</taxon>
    </lineage>
</organism>
<protein>
    <recommendedName>
        <fullName evidence="3">CobQ/CobB/MinD/ParA nucleotide binding domain-containing protein</fullName>
    </recommendedName>
</protein>
<sequence length="245" mass="27140">MLVNLILQGKGGVGKSFIASLLTQHYLDCGVQPLCFDTDPVNQTFAGYPAYNVDTLDIMDGADINQRSFDRLIEAIASVPAEEDEAPPVAVVDNGAATFVPLCSYMHSNEIIPMLRDMGHEVRFHAVITGGQAMDDTIDGFASLCRYFPDVEMAVWINGFFGEPVKNGKSFEQSGIYASNAKRIHSIIHLPALKKETFGQDLEQMMKDRQTFAEAIANPLTPIVVRQRLKMVQRDLWAQMARANL</sequence>
<proteinExistence type="predicted"/>
<accession>A0A1N7MI58</accession>
<dbReference type="Gene3D" id="3.40.50.300">
    <property type="entry name" value="P-loop containing nucleotide triphosphate hydrolases"/>
    <property type="match status" value="1"/>
</dbReference>
<evidence type="ECO:0008006" key="3">
    <source>
        <dbReference type="Google" id="ProtNLM"/>
    </source>
</evidence>
<evidence type="ECO:0000313" key="2">
    <source>
        <dbReference type="Proteomes" id="UP000185678"/>
    </source>
</evidence>
<dbReference type="EMBL" id="FTOA01000004">
    <property type="protein sequence ID" value="SIS85609.1"/>
    <property type="molecule type" value="Genomic_DNA"/>
</dbReference>